<evidence type="ECO:0000256" key="2">
    <source>
        <dbReference type="ARBA" id="ARBA00005528"/>
    </source>
</evidence>
<dbReference type="RefSeq" id="WP_119571867.1">
    <property type="nucleotide sequence ID" value="NZ_LR215032.1"/>
</dbReference>
<dbReference type="PANTHER" id="PTHR30027:SF3">
    <property type="entry name" value="16S RRNA (URACIL(1498)-N(3))-METHYLTRANSFERASE"/>
    <property type="match status" value="1"/>
</dbReference>
<evidence type="ECO:0000256" key="11">
    <source>
        <dbReference type="ARBA" id="ARBA00047944"/>
    </source>
</evidence>
<dbReference type="Gene3D" id="3.40.1280.10">
    <property type="match status" value="1"/>
</dbReference>
<dbReference type="SUPFAM" id="SSF75217">
    <property type="entry name" value="alpha/beta knot"/>
    <property type="match status" value="1"/>
</dbReference>
<evidence type="ECO:0000256" key="9">
    <source>
        <dbReference type="ARBA" id="ARBA00022691"/>
    </source>
</evidence>
<keyword evidence="7 12" id="KW-0489">Methyltransferase</keyword>
<accession>A0A449AZT2</accession>
<dbReference type="InterPro" id="IPR029026">
    <property type="entry name" value="tRNA_m1G_MTases_N"/>
</dbReference>
<dbReference type="GO" id="GO:0005737">
    <property type="term" value="C:cytoplasm"/>
    <property type="evidence" value="ECO:0007669"/>
    <property type="project" value="UniProtKB-SubCell"/>
</dbReference>
<keyword evidence="8 12" id="KW-0808">Transferase</keyword>
<feature type="domain" description="Ribosomal RNA small subunit methyltransferase E methyltransferase" evidence="13">
    <location>
        <begin position="63"/>
        <end position="223"/>
    </location>
</feature>
<protein>
    <recommendedName>
        <fullName evidence="4 12">Ribosomal RNA small subunit methyltransferase E</fullName>
        <ecNumber evidence="3 12">2.1.1.193</ecNumber>
    </recommendedName>
</protein>
<geneLocation type="plasmid" evidence="14 15">
    <name>2</name>
</geneLocation>
<gene>
    <name evidence="14" type="primary">rsmE</name>
    <name evidence="14" type="ORF">NCTC10186_00509</name>
</gene>
<dbReference type="Pfam" id="PF04452">
    <property type="entry name" value="Methyltrans_RNA"/>
    <property type="match status" value="1"/>
</dbReference>
<dbReference type="InterPro" id="IPR006700">
    <property type="entry name" value="RsmE"/>
</dbReference>
<keyword evidence="5 12" id="KW-0963">Cytoplasm</keyword>
<dbReference type="Proteomes" id="UP000289862">
    <property type="component" value="Plasmid 2"/>
</dbReference>
<comment type="function">
    <text evidence="10 12">Specifically methylates the N3 position of the uracil ring of uridine 1498 (m3U1498) in 16S rRNA. Acts on the fully assembled 30S ribosomal subunit.</text>
</comment>
<keyword evidence="15" id="KW-1185">Reference proteome</keyword>
<evidence type="ECO:0000256" key="8">
    <source>
        <dbReference type="ARBA" id="ARBA00022679"/>
    </source>
</evidence>
<keyword evidence="9 12" id="KW-0949">S-adenosyl-L-methionine</keyword>
<dbReference type="PANTHER" id="PTHR30027">
    <property type="entry name" value="RIBOSOMAL RNA SMALL SUBUNIT METHYLTRANSFERASE E"/>
    <property type="match status" value="1"/>
</dbReference>
<evidence type="ECO:0000256" key="10">
    <source>
        <dbReference type="ARBA" id="ARBA00025699"/>
    </source>
</evidence>
<dbReference type="NCBIfam" id="TIGR00046">
    <property type="entry name" value="RsmE family RNA methyltransferase"/>
    <property type="match status" value="1"/>
</dbReference>
<evidence type="ECO:0000256" key="5">
    <source>
        <dbReference type="ARBA" id="ARBA00022490"/>
    </source>
</evidence>
<keyword evidence="6 12" id="KW-0698">rRNA processing</keyword>
<evidence type="ECO:0000256" key="6">
    <source>
        <dbReference type="ARBA" id="ARBA00022552"/>
    </source>
</evidence>
<dbReference type="InterPro" id="IPR046886">
    <property type="entry name" value="RsmE_MTase_dom"/>
</dbReference>
<keyword evidence="14" id="KW-0614">Plasmid</keyword>
<evidence type="ECO:0000256" key="1">
    <source>
        <dbReference type="ARBA" id="ARBA00004496"/>
    </source>
</evidence>
<evidence type="ECO:0000256" key="3">
    <source>
        <dbReference type="ARBA" id="ARBA00012328"/>
    </source>
</evidence>
<evidence type="ECO:0000256" key="12">
    <source>
        <dbReference type="PIRNR" id="PIRNR015601"/>
    </source>
</evidence>
<sequence length="226" mass="26132">MNRIFVNQKQDNCFLLTSEDLKHLKVLRITDKPFICVYNQEFYKCTLANDRALIQEKLNLNHELPFEVVLAIGVIKFERFEWLLQKATELGVTKIIPMITNYTNGELIKFNKFEKKRERFEQILKNAAEQSFRNKIPTLDKLTKFEDVANLNYDFKIIAHEKNSIQDALSDKINQNVLFLVGPEGGFSDQEIEKALNSGFISVSLGSRILRAETAGLFLLSQIKIQ</sequence>
<comment type="catalytic activity">
    <reaction evidence="11 12">
        <text>uridine(1498) in 16S rRNA + S-adenosyl-L-methionine = N(3)-methyluridine(1498) in 16S rRNA + S-adenosyl-L-homocysteine + H(+)</text>
        <dbReference type="Rhea" id="RHEA:42920"/>
        <dbReference type="Rhea" id="RHEA-COMP:10283"/>
        <dbReference type="Rhea" id="RHEA-COMP:10284"/>
        <dbReference type="ChEBI" id="CHEBI:15378"/>
        <dbReference type="ChEBI" id="CHEBI:57856"/>
        <dbReference type="ChEBI" id="CHEBI:59789"/>
        <dbReference type="ChEBI" id="CHEBI:65315"/>
        <dbReference type="ChEBI" id="CHEBI:74502"/>
        <dbReference type="EC" id="2.1.1.193"/>
    </reaction>
</comment>
<comment type="similarity">
    <text evidence="2 12">Belongs to the RNA methyltransferase RsmE family.</text>
</comment>
<comment type="subcellular location">
    <subcellularLocation>
        <location evidence="1 12">Cytoplasm</location>
    </subcellularLocation>
</comment>
<organism evidence="14 15">
    <name type="scientific">Mycoplasmopsis gallopavonis</name>
    <dbReference type="NCBI Taxonomy" id="76629"/>
    <lineage>
        <taxon>Bacteria</taxon>
        <taxon>Bacillati</taxon>
        <taxon>Mycoplasmatota</taxon>
        <taxon>Mycoplasmoidales</taxon>
        <taxon>Metamycoplasmataceae</taxon>
        <taxon>Mycoplasmopsis</taxon>
    </lineage>
</organism>
<dbReference type="EMBL" id="LR215032">
    <property type="protein sequence ID" value="VEU73020.1"/>
    <property type="molecule type" value="Genomic_DNA"/>
</dbReference>
<proteinExistence type="inferred from homology"/>
<dbReference type="KEGG" id="mgal:NCTC10186_00509"/>
<dbReference type="GO" id="GO:0070475">
    <property type="term" value="P:rRNA base methylation"/>
    <property type="evidence" value="ECO:0007669"/>
    <property type="project" value="TreeGrafter"/>
</dbReference>
<evidence type="ECO:0000256" key="4">
    <source>
        <dbReference type="ARBA" id="ARBA00013673"/>
    </source>
</evidence>
<reference evidence="14 15" key="1">
    <citation type="submission" date="2019-01" db="EMBL/GenBank/DDBJ databases">
        <authorList>
            <consortium name="Pathogen Informatics"/>
        </authorList>
    </citation>
    <scope>NUCLEOTIDE SEQUENCE [LARGE SCALE GENOMIC DNA]</scope>
    <source>
        <strain evidence="14 15">NCTC10186</strain>
        <plasmid evidence="15">2</plasmid>
    </source>
</reference>
<dbReference type="PIRSF" id="PIRSF015601">
    <property type="entry name" value="MTase_slr0722"/>
    <property type="match status" value="1"/>
</dbReference>
<dbReference type="NCBIfam" id="NF008701">
    <property type="entry name" value="PRK11713.5-5"/>
    <property type="match status" value="1"/>
</dbReference>
<dbReference type="CDD" id="cd18084">
    <property type="entry name" value="RsmE-like"/>
    <property type="match status" value="1"/>
</dbReference>
<evidence type="ECO:0000259" key="13">
    <source>
        <dbReference type="Pfam" id="PF04452"/>
    </source>
</evidence>
<dbReference type="InterPro" id="IPR029028">
    <property type="entry name" value="Alpha/beta_knot_MTases"/>
</dbReference>
<dbReference type="AlphaFoldDB" id="A0A449AZT2"/>
<dbReference type="GO" id="GO:0070042">
    <property type="term" value="F:rRNA (uridine-N3-)-methyltransferase activity"/>
    <property type="evidence" value="ECO:0007669"/>
    <property type="project" value="TreeGrafter"/>
</dbReference>
<dbReference type="EC" id="2.1.1.193" evidence="3 12"/>
<dbReference type="OrthoDB" id="9815641at2"/>
<evidence type="ECO:0000256" key="7">
    <source>
        <dbReference type="ARBA" id="ARBA00022603"/>
    </source>
</evidence>
<name>A0A449AZT2_9BACT</name>
<evidence type="ECO:0000313" key="14">
    <source>
        <dbReference type="EMBL" id="VEU73020.1"/>
    </source>
</evidence>
<evidence type="ECO:0000313" key="15">
    <source>
        <dbReference type="Proteomes" id="UP000289862"/>
    </source>
</evidence>